<dbReference type="EMBL" id="QFWT01000004">
    <property type="protein sequence ID" value="PWI33492.1"/>
    <property type="molecule type" value="Genomic_DNA"/>
</dbReference>
<dbReference type="PANTHER" id="PTHR32089">
    <property type="entry name" value="METHYL-ACCEPTING CHEMOTAXIS PROTEIN MCPB"/>
    <property type="match status" value="1"/>
</dbReference>
<keyword evidence="2 4" id="KW-0807">Transducer</keyword>
<comment type="similarity">
    <text evidence="3">Belongs to the methyl-accepting chemotaxis (MCP) protein family.</text>
</comment>
<feature type="domain" description="HAMP" evidence="8">
    <location>
        <begin position="337"/>
        <end position="389"/>
    </location>
</feature>
<dbReference type="SMART" id="SM00304">
    <property type="entry name" value="HAMP"/>
    <property type="match status" value="1"/>
</dbReference>
<evidence type="ECO:0000256" key="4">
    <source>
        <dbReference type="PROSITE-ProRule" id="PRU00284"/>
    </source>
</evidence>
<evidence type="ECO:0000313" key="10">
    <source>
        <dbReference type="Proteomes" id="UP000245362"/>
    </source>
</evidence>
<dbReference type="PROSITE" id="PS50111">
    <property type="entry name" value="CHEMOTAXIS_TRANSDUC_2"/>
    <property type="match status" value="1"/>
</dbReference>
<dbReference type="Pfam" id="PF00015">
    <property type="entry name" value="MCPsignal"/>
    <property type="match status" value="1"/>
</dbReference>
<gene>
    <name evidence="9" type="ORF">DI392_08450</name>
</gene>
<name>A0A2U3B9N3_9VIBR</name>
<dbReference type="Proteomes" id="UP000245362">
    <property type="component" value="Unassembled WGS sequence"/>
</dbReference>
<evidence type="ECO:0000256" key="6">
    <source>
        <dbReference type="SAM" id="Phobius"/>
    </source>
</evidence>
<feature type="domain" description="Methyl-accepting transducer" evidence="7">
    <location>
        <begin position="394"/>
        <end position="630"/>
    </location>
</feature>
<feature type="transmembrane region" description="Helical" evidence="6">
    <location>
        <begin position="314"/>
        <end position="339"/>
    </location>
</feature>
<dbReference type="PANTHER" id="PTHR32089:SF70">
    <property type="entry name" value="ENERGY TAXIS MODULATING METHYL ACCEPTING SENSORY TRANSDUCER"/>
    <property type="match status" value="1"/>
</dbReference>
<dbReference type="Gene3D" id="1.10.287.950">
    <property type="entry name" value="Methyl-accepting chemotaxis protein"/>
    <property type="match status" value="1"/>
</dbReference>
<feature type="transmembrane region" description="Helical" evidence="6">
    <location>
        <begin position="6"/>
        <end position="29"/>
    </location>
</feature>
<dbReference type="CDD" id="cd11386">
    <property type="entry name" value="MCP_signal"/>
    <property type="match status" value="1"/>
</dbReference>
<proteinExistence type="inferred from homology"/>
<evidence type="ECO:0000256" key="5">
    <source>
        <dbReference type="SAM" id="MobiDB-lite"/>
    </source>
</evidence>
<sequence length="666" mass="72785">MYLSLIQRVIVGFAVMIVLVLSISGSAYFSEVRMADQLKLTASTLTGLLDRSNTMVLHMQDANRLMLVHANNPDQEKREQLRSEFGSAVSAFNQTFQQLMVALQDYPDLSEKLASVGDDSQSFISMASKHLDIQDQRVEAREASSAELNKYDDEWIFFDQDIADLKSDAEFDGIQQAVWDLDVIQAQGIGARGYLQKVLAVDKEDDIQSLTSEVAQHLKAFTEKSNRVMKAMPSSKESLKVYLDLLTRSISEPEGLLQQHLHYLELQKTSMQSMQESARKMDQIIADANIITTKIRDMSETALKQAQAASSYSVALNIILAIVSMAVAVVVAITVVISIRRPLSAITKALGELASGNLSYRITADFRSEMGIVVRNINELGGQLNNLIGKIQTSAQTVSNVADDSHAMSEKTNRDIEQQRRQTDSIATAVTEMESAVHEVASHAVETSTEVEQVTTLANANMANMQSNLEFVSQLKSSLDEATSIIQNLSGETQQIGDVLTVIQAITEQTNLLALNAAIEAARAGEHGRGFAVVADEVRSLANRSRESADEIGNMIASLQEKAQAAVSVVEDNQSYADQSVTQTTETSESLQIMVERLGAINDMSRSIATACEEQSVVAKDVAENVVGISDMATNIAQDAQKLARNSESLNQLSSEQSELVSQFKI</sequence>
<evidence type="ECO:0008006" key="11">
    <source>
        <dbReference type="Google" id="ProtNLM"/>
    </source>
</evidence>
<dbReference type="SUPFAM" id="SSF58104">
    <property type="entry name" value="Methyl-accepting chemotaxis protein (MCP) signaling domain"/>
    <property type="match status" value="1"/>
</dbReference>
<dbReference type="CDD" id="cd06225">
    <property type="entry name" value="HAMP"/>
    <property type="match status" value="1"/>
</dbReference>
<comment type="subcellular location">
    <subcellularLocation>
        <location evidence="1">Membrane</location>
    </subcellularLocation>
</comment>
<evidence type="ECO:0000256" key="2">
    <source>
        <dbReference type="ARBA" id="ARBA00023224"/>
    </source>
</evidence>
<dbReference type="GO" id="GO:0007165">
    <property type="term" value="P:signal transduction"/>
    <property type="evidence" value="ECO:0007669"/>
    <property type="project" value="UniProtKB-KW"/>
</dbReference>
<dbReference type="InterPro" id="IPR004089">
    <property type="entry name" value="MCPsignal_dom"/>
</dbReference>
<comment type="caution">
    <text evidence="9">The sequence shown here is derived from an EMBL/GenBank/DDBJ whole genome shotgun (WGS) entry which is preliminary data.</text>
</comment>
<evidence type="ECO:0000256" key="3">
    <source>
        <dbReference type="ARBA" id="ARBA00029447"/>
    </source>
</evidence>
<feature type="compositionally biased region" description="Basic and acidic residues" evidence="5">
    <location>
        <begin position="403"/>
        <end position="421"/>
    </location>
</feature>
<keyword evidence="6" id="KW-0472">Membrane</keyword>
<organism evidence="9 10">
    <name type="scientific">Vibrio albus</name>
    <dbReference type="NCBI Taxonomy" id="2200953"/>
    <lineage>
        <taxon>Bacteria</taxon>
        <taxon>Pseudomonadati</taxon>
        <taxon>Pseudomonadota</taxon>
        <taxon>Gammaproteobacteria</taxon>
        <taxon>Vibrionales</taxon>
        <taxon>Vibrionaceae</taxon>
        <taxon>Vibrio</taxon>
    </lineage>
</organism>
<dbReference type="GO" id="GO:0016020">
    <property type="term" value="C:membrane"/>
    <property type="evidence" value="ECO:0007669"/>
    <property type="project" value="UniProtKB-SubCell"/>
</dbReference>
<feature type="region of interest" description="Disordered" evidence="5">
    <location>
        <begin position="401"/>
        <end position="421"/>
    </location>
</feature>
<dbReference type="Pfam" id="PF00672">
    <property type="entry name" value="HAMP"/>
    <property type="match status" value="1"/>
</dbReference>
<evidence type="ECO:0000259" key="7">
    <source>
        <dbReference type="PROSITE" id="PS50111"/>
    </source>
</evidence>
<dbReference type="GO" id="GO:0006935">
    <property type="term" value="P:chemotaxis"/>
    <property type="evidence" value="ECO:0007669"/>
    <property type="project" value="UniProtKB-ARBA"/>
</dbReference>
<dbReference type="SMART" id="SM00283">
    <property type="entry name" value="MA"/>
    <property type="match status" value="1"/>
</dbReference>
<keyword evidence="10" id="KW-1185">Reference proteome</keyword>
<evidence type="ECO:0000313" key="9">
    <source>
        <dbReference type="EMBL" id="PWI33492.1"/>
    </source>
</evidence>
<reference evidence="9 10" key="1">
    <citation type="submission" date="2018-05" db="EMBL/GenBank/DDBJ databases">
        <title>Vibrio limimaris sp. nov., isolated from marine sediment.</title>
        <authorList>
            <person name="Li C.-M."/>
        </authorList>
    </citation>
    <scope>NUCLEOTIDE SEQUENCE [LARGE SCALE GENOMIC DNA]</scope>
    <source>
        <strain evidence="9 10">E4404</strain>
    </source>
</reference>
<dbReference type="PROSITE" id="PS50885">
    <property type="entry name" value="HAMP"/>
    <property type="match status" value="1"/>
</dbReference>
<accession>A0A2U3B9N3</accession>
<keyword evidence="6" id="KW-0812">Transmembrane</keyword>
<keyword evidence="6" id="KW-1133">Transmembrane helix</keyword>
<dbReference type="InterPro" id="IPR003660">
    <property type="entry name" value="HAMP_dom"/>
</dbReference>
<dbReference type="AlphaFoldDB" id="A0A2U3B9N3"/>
<dbReference type="FunFam" id="1.10.287.950:FF:000001">
    <property type="entry name" value="Methyl-accepting chemotaxis sensory transducer"/>
    <property type="match status" value="1"/>
</dbReference>
<evidence type="ECO:0000256" key="1">
    <source>
        <dbReference type="ARBA" id="ARBA00004370"/>
    </source>
</evidence>
<evidence type="ECO:0000259" key="8">
    <source>
        <dbReference type="PROSITE" id="PS50885"/>
    </source>
</evidence>
<protein>
    <recommendedName>
        <fullName evidence="11">Methyl-accepting chemotaxis protein</fullName>
    </recommendedName>
</protein>